<proteinExistence type="predicted"/>
<dbReference type="GeneID" id="87954988"/>
<dbReference type="Pfam" id="PF11625">
    <property type="entry name" value="DUF3253"/>
    <property type="match status" value="1"/>
</dbReference>
<evidence type="ECO:0000256" key="1">
    <source>
        <dbReference type="SAM" id="MobiDB-lite"/>
    </source>
</evidence>
<name>A0ABZ1CVV9_9TREE</name>
<feature type="region of interest" description="Disordered" evidence="1">
    <location>
        <begin position="26"/>
        <end position="46"/>
    </location>
</feature>
<dbReference type="InterPro" id="IPR021660">
    <property type="entry name" value="DUF3253"/>
</dbReference>
<accession>A0ABZ1CVV9</accession>
<reference evidence="2 3" key="1">
    <citation type="submission" date="2024-01" db="EMBL/GenBank/DDBJ databases">
        <title>Comparative genomics of Cryptococcus and Kwoniella reveals pathogenesis evolution and contrasting modes of karyotype evolution via chromosome fusion or intercentromeric recombination.</title>
        <authorList>
            <person name="Coelho M.A."/>
            <person name="David-Palma M."/>
            <person name="Shea T."/>
            <person name="Bowers K."/>
            <person name="McGinley-Smith S."/>
            <person name="Mohammad A.W."/>
            <person name="Gnirke A."/>
            <person name="Yurkov A.M."/>
            <person name="Nowrousian M."/>
            <person name="Sun S."/>
            <person name="Cuomo C.A."/>
            <person name="Heitman J."/>
        </authorList>
    </citation>
    <scope>NUCLEOTIDE SEQUENCE [LARGE SCALE GENOMIC DNA]</scope>
    <source>
        <strain evidence="2">CBS 11374</strain>
    </source>
</reference>
<evidence type="ECO:0000313" key="3">
    <source>
        <dbReference type="Proteomes" id="UP001329825"/>
    </source>
</evidence>
<dbReference type="EMBL" id="CP141883">
    <property type="protein sequence ID" value="WRT65906.1"/>
    <property type="molecule type" value="Genomic_DNA"/>
</dbReference>
<protein>
    <submittedName>
        <fullName evidence="2">Uncharacterized protein</fullName>
    </submittedName>
</protein>
<dbReference type="InterPro" id="IPR036388">
    <property type="entry name" value="WH-like_DNA-bd_sf"/>
</dbReference>
<keyword evidence="3" id="KW-1185">Reference proteome</keyword>
<dbReference type="RefSeq" id="XP_062790646.1">
    <property type="nucleotide sequence ID" value="XM_062934595.1"/>
</dbReference>
<dbReference type="InterPro" id="IPR036390">
    <property type="entry name" value="WH_DNA-bd_sf"/>
</dbReference>
<evidence type="ECO:0000313" key="2">
    <source>
        <dbReference type="EMBL" id="WRT65906.1"/>
    </source>
</evidence>
<feature type="compositionally biased region" description="Polar residues" evidence="1">
    <location>
        <begin position="26"/>
        <end position="36"/>
    </location>
</feature>
<dbReference type="Gene3D" id="1.10.10.10">
    <property type="entry name" value="Winged helix-like DNA-binding domain superfamily/Winged helix DNA-binding domain"/>
    <property type="match status" value="1"/>
</dbReference>
<dbReference type="Proteomes" id="UP001329825">
    <property type="component" value="Chromosome 3"/>
</dbReference>
<sequence length="109" mass="12668">MPTDISESDRKAFLSKMHYLLSRTSSGSTICPSQIPRSLHDTDPSRYPNWRDLMDPVRQIVWEQVNKGNVQVTQKGEIRSFDQRNDIKGPIRVKKGEHWNESLIQSEDE</sequence>
<organism evidence="2 3">
    <name type="scientific">Kwoniella shivajii</name>
    <dbReference type="NCBI Taxonomy" id="564305"/>
    <lineage>
        <taxon>Eukaryota</taxon>
        <taxon>Fungi</taxon>
        <taxon>Dikarya</taxon>
        <taxon>Basidiomycota</taxon>
        <taxon>Agaricomycotina</taxon>
        <taxon>Tremellomycetes</taxon>
        <taxon>Tremellales</taxon>
        <taxon>Cryptococcaceae</taxon>
        <taxon>Kwoniella</taxon>
    </lineage>
</organism>
<dbReference type="SUPFAM" id="SSF46785">
    <property type="entry name" value="Winged helix' DNA-binding domain"/>
    <property type="match status" value="1"/>
</dbReference>
<gene>
    <name evidence="2" type="ORF">IL334_002857</name>
</gene>